<reference evidence="1 2" key="1">
    <citation type="journal article" date="2019" name="Nat. Ecol. Evol.">
        <title>Megaphylogeny resolves global patterns of mushroom evolution.</title>
        <authorList>
            <person name="Varga T."/>
            <person name="Krizsan K."/>
            <person name="Foldi C."/>
            <person name="Dima B."/>
            <person name="Sanchez-Garcia M."/>
            <person name="Sanchez-Ramirez S."/>
            <person name="Szollosi G.J."/>
            <person name="Szarkandi J.G."/>
            <person name="Papp V."/>
            <person name="Albert L."/>
            <person name="Andreopoulos W."/>
            <person name="Angelini C."/>
            <person name="Antonin V."/>
            <person name="Barry K.W."/>
            <person name="Bougher N.L."/>
            <person name="Buchanan P."/>
            <person name="Buyck B."/>
            <person name="Bense V."/>
            <person name="Catcheside P."/>
            <person name="Chovatia M."/>
            <person name="Cooper J."/>
            <person name="Damon W."/>
            <person name="Desjardin D."/>
            <person name="Finy P."/>
            <person name="Geml J."/>
            <person name="Haridas S."/>
            <person name="Hughes K."/>
            <person name="Justo A."/>
            <person name="Karasinski D."/>
            <person name="Kautmanova I."/>
            <person name="Kiss B."/>
            <person name="Kocsube S."/>
            <person name="Kotiranta H."/>
            <person name="LaButti K.M."/>
            <person name="Lechner B.E."/>
            <person name="Liimatainen K."/>
            <person name="Lipzen A."/>
            <person name="Lukacs Z."/>
            <person name="Mihaltcheva S."/>
            <person name="Morgado L.N."/>
            <person name="Niskanen T."/>
            <person name="Noordeloos M.E."/>
            <person name="Ohm R.A."/>
            <person name="Ortiz-Santana B."/>
            <person name="Ovrebo C."/>
            <person name="Racz N."/>
            <person name="Riley R."/>
            <person name="Savchenko A."/>
            <person name="Shiryaev A."/>
            <person name="Soop K."/>
            <person name="Spirin V."/>
            <person name="Szebenyi C."/>
            <person name="Tomsovsky M."/>
            <person name="Tulloss R.E."/>
            <person name="Uehling J."/>
            <person name="Grigoriev I.V."/>
            <person name="Vagvolgyi C."/>
            <person name="Papp T."/>
            <person name="Martin F.M."/>
            <person name="Miettinen O."/>
            <person name="Hibbett D.S."/>
            <person name="Nagy L.G."/>
        </authorList>
    </citation>
    <scope>NUCLEOTIDE SEQUENCE [LARGE SCALE GENOMIC DNA]</scope>
    <source>
        <strain evidence="1 2">NL-1719</strain>
    </source>
</reference>
<dbReference type="EMBL" id="ML208463">
    <property type="protein sequence ID" value="TFK64749.1"/>
    <property type="molecule type" value="Genomic_DNA"/>
</dbReference>
<dbReference type="Proteomes" id="UP000308600">
    <property type="component" value="Unassembled WGS sequence"/>
</dbReference>
<name>A0ACD3AGL0_9AGAR</name>
<sequence length="196" mass="21968">MSFLSFPLTTSEDLLWAQWDKTPLKVTDKEGEDIILVHNLPDEKRDSWPFICRVRGKVDSEQLFCGVLGDSSTDVPDPNACYSFLLGPSDDLDRAATFADFVVGLEHRGSVDRRLSTVLIRADGVERLCFLLPMKDMFGNPGPLFVYDQEGCVIPREYVNERINGIDVDVSFFLLLEPSSAGYNIFGIINRVEIVG</sequence>
<keyword evidence="2" id="KW-1185">Reference proteome</keyword>
<organism evidence="1 2">
    <name type="scientific">Pluteus cervinus</name>
    <dbReference type="NCBI Taxonomy" id="181527"/>
    <lineage>
        <taxon>Eukaryota</taxon>
        <taxon>Fungi</taxon>
        <taxon>Dikarya</taxon>
        <taxon>Basidiomycota</taxon>
        <taxon>Agaricomycotina</taxon>
        <taxon>Agaricomycetes</taxon>
        <taxon>Agaricomycetidae</taxon>
        <taxon>Agaricales</taxon>
        <taxon>Pluteineae</taxon>
        <taxon>Pluteaceae</taxon>
        <taxon>Pluteus</taxon>
    </lineage>
</organism>
<evidence type="ECO:0000313" key="1">
    <source>
        <dbReference type="EMBL" id="TFK64749.1"/>
    </source>
</evidence>
<proteinExistence type="predicted"/>
<protein>
    <submittedName>
        <fullName evidence="1">Uncharacterized protein</fullName>
    </submittedName>
</protein>
<evidence type="ECO:0000313" key="2">
    <source>
        <dbReference type="Proteomes" id="UP000308600"/>
    </source>
</evidence>
<accession>A0ACD3AGL0</accession>
<gene>
    <name evidence="1" type="ORF">BDN72DRAFT_861163</name>
</gene>